<keyword evidence="1" id="KW-0805">Transcription regulation</keyword>
<protein>
    <submittedName>
        <fullName evidence="5">GntR family transcriptional regulator</fullName>
    </submittedName>
</protein>
<dbReference type="SUPFAM" id="SSF46785">
    <property type="entry name" value="Winged helix' DNA-binding domain"/>
    <property type="match status" value="1"/>
</dbReference>
<dbReference type="InterPro" id="IPR000524">
    <property type="entry name" value="Tscrpt_reg_HTH_GntR"/>
</dbReference>
<proteinExistence type="predicted"/>
<evidence type="ECO:0000256" key="3">
    <source>
        <dbReference type="ARBA" id="ARBA00023163"/>
    </source>
</evidence>
<evidence type="ECO:0000256" key="1">
    <source>
        <dbReference type="ARBA" id="ARBA00023015"/>
    </source>
</evidence>
<name>A0ABW0KAA4_9BACL</name>
<dbReference type="Pfam" id="PF00392">
    <property type="entry name" value="GntR"/>
    <property type="match status" value="1"/>
</dbReference>
<feature type="domain" description="HTH gntR-type" evidence="4">
    <location>
        <begin position="17"/>
        <end position="85"/>
    </location>
</feature>
<dbReference type="PROSITE" id="PS50949">
    <property type="entry name" value="HTH_GNTR"/>
    <property type="match status" value="1"/>
</dbReference>
<accession>A0ABW0KAA4</accession>
<comment type="caution">
    <text evidence="5">The sequence shown here is derived from an EMBL/GenBank/DDBJ whole genome shotgun (WGS) entry which is preliminary data.</text>
</comment>
<reference evidence="6" key="1">
    <citation type="journal article" date="2019" name="Int. J. Syst. Evol. Microbiol.">
        <title>The Global Catalogue of Microorganisms (GCM) 10K type strain sequencing project: providing services to taxonomists for standard genome sequencing and annotation.</title>
        <authorList>
            <consortium name="The Broad Institute Genomics Platform"/>
            <consortium name="The Broad Institute Genome Sequencing Center for Infectious Disease"/>
            <person name="Wu L."/>
            <person name="Ma J."/>
        </authorList>
    </citation>
    <scope>NUCLEOTIDE SEQUENCE [LARGE SCALE GENOMIC DNA]</scope>
    <source>
        <strain evidence="6">KACC 11904</strain>
    </source>
</reference>
<keyword evidence="2" id="KW-0238">DNA-binding</keyword>
<dbReference type="SMART" id="SM00345">
    <property type="entry name" value="HTH_GNTR"/>
    <property type="match status" value="1"/>
</dbReference>
<gene>
    <name evidence="5" type="ORF">ACFPOG_16930</name>
</gene>
<dbReference type="CDD" id="cd07377">
    <property type="entry name" value="WHTH_GntR"/>
    <property type="match status" value="1"/>
</dbReference>
<dbReference type="Gene3D" id="1.10.10.10">
    <property type="entry name" value="Winged helix-like DNA-binding domain superfamily/Winged helix DNA-binding domain"/>
    <property type="match status" value="1"/>
</dbReference>
<dbReference type="EMBL" id="JBHSMJ010000022">
    <property type="protein sequence ID" value="MFC5449937.1"/>
    <property type="molecule type" value="Genomic_DNA"/>
</dbReference>
<dbReference type="RefSeq" id="WP_270884926.1">
    <property type="nucleotide sequence ID" value="NZ_JAQFVF010000080.1"/>
</dbReference>
<dbReference type="InterPro" id="IPR036388">
    <property type="entry name" value="WH-like_DNA-bd_sf"/>
</dbReference>
<dbReference type="InterPro" id="IPR036390">
    <property type="entry name" value="WH_DNA-bd_sf"/>
</dbReference>
<keyword evidence="6" id="KW-1185">Reference proteome</keyword>
<dbReference type="Proteomes" id="UP001596044">
    <property type="component" value="Unassembled WGS sequence"/>
</dbReference>
<evidence type="ECO:0000259" key="4">
    <source>
        <dbReference type="PROSITE" id="PS50949"/>
    </source>
</evidence>
<sequence length="225" mass="25390">MNAKIESLINIDQQSPLPINIQIKEQIKLLISNEVLSPGDDLPSTNQLADHLAINRNTIQWVYSQLKDDGLLIMQKGRGTRIADEANIEEFKRNNPYYPFVQEMMTRSSEASYHPENLLLAGFAYLQLYGKSVKTHPTYLFIECKVQSCYFYLNEIVKHTSAEILSIDIDAPESELLASIRQADVIVTTTERSDRVRNLQGAAGKTIITVGDPNDVSLLLRLIQP</sequence>
<dbReference type="PANTHER" id="PTHR38445">
    <property type="entry name" value="HTH-TYPE TRANSCRIPTIONAL REPRESSOR YTRA"/>
    <property type="match status" value="1"/>
</dbReference>
<organism evidence="5 6">
    <name type="scientific">Paenibacillus aestuarii</name>
    <dbReference type="NCBI Taxonomy" id="516965"/>
    <lineage>
        <taxon>Bacteria</taxon>
        <taxon>Bacillati</taxon>
        <taxon>Bacillota</taxon>
        <taxon>Bacilli</taxon>
        <taxon>Bacillales</taxon>
        <taxon>Paenibacillaceae</taxon>
        <taxon>Paenibacillus</taxon>
    </lineage>
</organism>
<dbReference type="PANTHER" id="PTHR38445:SF9">
    <property type="entry name" value="HTH-TYPE TRANSCRIPTIONAL REPRESSOR YTRA"/>
    <property type="match status" value="1"/>
</dbReference>
<keyword evidence="3" id="KW-0804">Transcription</keyword>
<evidence type="ECO:0000256" key="2">
    <source>
        <dbReference type="ARBA" id="ARBA00023125"/>
    </source>
</evidence>
<evidence type="ECO:0000313" key="6">
    <source>
        <dbReference type="Proteomes" id="UP001596044"/>
    </source>
</evidence>
<evidence type="ECO:0000313" key="5">
    <source>
        <dbReference type="EMBL" id="MFC5449937.1"/>
    </source>
</evidence>